<dbReference type="InterPro" id="IPR019639">
    <property type="entry name" value="DUF2505"/>
</dbReference>
<accession>A0A0C2D462</accession>
<organism evidence="1 2">
    <name type="scientific">Enhygromyxa salina</name>
    <dbReference type="NCBI Taxonomy" id="215803"/>
    <lineage>
        <taxon>Bacteria</taxon>
        <taxon>Pseudomonadati</taxon>
        <taxon>Myxococcota</taxon>
        <taxon>Polyangia</taxon>
        <taxon>Nannocystales</taxon>
        <taxon>Nannocystaceae</taxon>
        <taxon>Enhygromyxa</taxon>
    </lineage>
</organism>
<comment type="caution">
    <text evidence="1">The sequence shown here is derived from an EMBL/GenBank/DDBJ whole genome shotgun (WGS) entry which is preliminary data.</text>
</comment>
<evidence type="ECO:0000313" key="2">
    <source>
        <dbReference type="Proteomes" id="UP000031599"/>
    </source>
</evidence>
<evidence type="ECO:0000313" key="1">
    <source>
        <dbReference type="EMBL" id="KIG14887.1"/>
    </source>
</evidence>
<protein>
    <submittedName>
        <fullName evidence="1">Uncharacterized protein</fullName>
    </submittedName>
</protein>
<name>A0A0C2D462_9BACT</name>
<reference evidence="1 2" key="1">
    <citation type="submission" date="2014-12" db="EMBL/GenBank/DDBJ databases">
        <title>Genome assembly of Enhygromyxa salina DSM 15201.</title>
        <authorList>
            <person name="Sharma G."/>
            <person name="Subramanian S."/>
        </authorList>
    </citation>
    <scope>NUCLEOTIDE SEQUENCE [LARGE SCALE GENOMIC DNA]</scope>
    <source>
        <strain evidence="1 2">DSM 15201</strain>
    </source>
</reference>
<sequence length="161" mass="18530">MDHELSCTPARMWPLYFEDAFNVQMYEQGLGFPSCKIVERRDDGDKLFRRMAMIPKLEMPKAVAKLVGDRVGYEESGDWIRSEGVYRWRLLLAAFGEKLRVAGTMRLVAHGDGHCRRVVEFEVDANMFGIGKLVENTAAQNTLEGWNNSAKWINSYLKDHR</sequence>
<dbReference type="Pfam" id="PF10698">
    <property type="entry name" value="DUF2505"/>
    <property type="match status" value="1"/>
</dbReference>
<gene>
    <name evidence="1" type="ORF">DB30_06269</name>
</gene>
<dbReference type="AlphaFoldDB" id="A0A0C2D462"/>
<dbReference type="EMBL" id="JMCC02000064">
    <property type="protein sequence ID" value="KIG14887.1"/>
    <property type="molecule type" value="Genomic_DNA"/>
</dbReference>
<proteinExistence type="predicted"/>
<dbReference type="Proteomes" id="UP000031599">
    <property type="component" value="Unassembled WGS sequence"/>
</dbReference>